<comment type="caution">
    <text evidence="8">The sequence shown here is derived from an EMBL/GenBank/DDBJ whole genome shotgun (WGS) entry which is preliminary data.</text>
</comment>
<evidence type="ECO:0000256" key="7">
    <source>
        <dbReference type="SAM" id="MobiDB-lite"/>
    </source>
</evidence>
<evidence type="ECO:0000313" key="9">
    <source>
        <dbReference type="Proteomes" id="UP000051574"/>
    </source>
</evidence>
<evidence type="ECO:0000256" key="6">
    <source>
        <dbReference type="SAM" id="Coils"/>
    </source>
</evidence>
<evidence type="ECO:0000256" key="5">
    <source>
        <dbReference type="ARBA" id="ARBA00023306"/>
    </source>
</evidence>
<dbReference type="Gene3D" id="1.20.5.1180">
    <property type="entry name" value="Geminin coiled-coil domain"/>
    <property type="match status" value="1"/>
</dbReference>
<dbReference type="EMBL" id="LJIG01001809">
    <property type="protein sequence ID" value="KRT85131.1"/>
    <property type="molecule type" value="Genomic_DNA"/>
</dbReference>
<dbReference type="GO" id="GO:0045786">
    <property type="term" value="P:negative regulation of cell cycle"/>
    <property type="evidence" value="ECO:0007669"/>
    <property type="project" value="TreeGrafter"/>
</dbReference>
<name>A0A0T6BD62_9SCAR</name>
<dbReference type="Proteomes" id="UP000051574">
    <property type="component" value="Unassembled WGS sequence"/>
</dbReference>
<dbReference type="PANTHER" id="PTHR13372:SF5">
    <property type="entry name" value="GEMININ"/>
    <property type="match status" value="1"/>
</dbReference>
<dbReference type="OrthoDB" id="10043826at2759"/>
<sequence>MKTESISGSKASKIGTQEQQENATNTRKTLKVLQQTATDKENLAGRPNLKESKMAVDQEVKRKKLVHKTVQTETPKVDADDLTCDEPSENYWRTIAEKRAEALNDSLQENERLRDQVHNLQEENRICKEMLDESKTLINTLQEMMDEVHNTSTEVGEEAIENDSF</sequence>
<comment type="similarity">
    <text evidence="2">Belongs to the geminin family.</text>
</comment>
<evidence type="ECO:0000256" key="2">
    <source>
        <dbReference type="ARBA" id="ARBA00007979"/>
    </source>
</evidence>
<dbReference type="GO" id="GO:0005634">
    <property type="term" value="C:nucleus"/>
    <property type="evidence" value="ECO:0007669"/>
    <property type="project" value="UniProtKB-SubCell"/>
</dbReference>
<feature type="region of interest" description="Disordered" evidence="7">
    <location>
        <begin position="1"/>
        <end position="28"/>
    </location>
</feature>
<evidence type="ECO:0000313" key="8">
    <source>
        <dbReference type="EMBL" id="KRT85131.1"/>
    </source>
</evidence>
<comment type="subcellular location">
    <subcellularLocation>
        <location evidence="1">Nucleus</location>
    </subcellularLocation>
</comment>
<evidence type="ECO:0008006" key="10">
    <source>
        <dbReference type="Google" id="ProtNLM"/>
    </source>
</evidence>
<dbReference type="GO" id="GO:0008156">
    <property type="term" value="P:negative regulation of DNA replication"/>
    <property type="evidence" value="ECO:0007669"/>
    <property type="project" value="TreeGrafter"/>
</dbReference>
<keyword evidence="4" id="KW-0539">Nucleus</keyword>
<evidence type="ECO:0000256" key="3">
    <source>
        <dbReference type="ARBA" id="ARBA00023054"/>
    </source>
</evidence>
<feature type="coiled-coil region" evidence="6">
    <location>
        <begin position="93"/>
        <end position="147"/>
    </location>
</feature>
<gene>
    <name evidence="8" type="ORF">AMK59_904</name>
</gene>
<evidence type="ECO:0000256" key="4">
    <source>
        <dbReference type="ARBA" id="ARBA00023242"/>
    </source>
</evidence>
<evidence type="ECO:0000256" key="1">
    <source>
        <dbReference type="ARBA" id="ARBA00004123"/>
    </source>
</evidence>
<dbReference type="AlphaFoldDB" id="A0A0T6BD62"/>
<keyword evidence="5" id="KW-0131">Cell cycle</keyword>
<dbReference type="Pfam" id="PF07412">
    <property type="entry name" value="Geminin"/>
    <property type="match status" value="1"/>
</dbReference>
<keyword evidence="3 6" id="KW-0175">Coiled coil</keyword>
<dbReference type="PANTHER" id="PTHR13372">
    <property type="entry name" value="GEMININ"/>
    <property type="match status" value="1"/>
</dbReference>
<dbReference type="SUPFAM" id="SSF111469">
    <property type="entry name" value="Geminin coiled-coil domain"/>
    <property type="match status" value="1"/>
</dbReference>
<proteinExistence type="inferred from homology"/>
<protein>
    <recommendedName>
        <fullName evidence="10">Geminin</fullName>
    </recommendedName>
</protein>
<dbReference type="InterPro" id="IPR022786">
    <property type="entry name" value="Geminin/Multicilin"/>
</dbReference>
<organism evidence="8 9">
    <name type="scientific">Oryctes borbonicus</name>
    <dbReference type="NCBI Taxonomy" id="1629725"/>
    <lineage>
        <taxon>Eukaryota</taxon>
        <taxon>Metazoa</taxon>
        <taxon>Ecdysozoa</taxon>
        <taxon>Arthropoda</taxon>
        <taxon>Hexapoda</taxon>
        <taxon>Insecta</taxon>
        <taxon>Pterygota</taxon>
        <taxon>Neoptera</taxon>
        <taxon>Endopterygota</taxon>
        <taxon>Coleoptera</taxon>
        <taxon>Polyphaga</taxon>
        <taxon>Scarabaeiformia</taxon>
        <taxon>Scarabaeidae</taxon>
        <taxon>Dynastinae</taxon>
        <taxon>Oryctes</taxon>
    </lineage>
</organism>
<keyword evidence="9" id="KW-1185">Reference proteome</keyword>
<reference evidence="8 9" key="1">
    <citation type="submission" date="2015-09" db="EMBL/GenBank/DDBJ databases">
        <title>Draft genome of the scarab beetle Oryctes borbonicus.</title>
        <authorList>
            <person name="Meyer J.M."/>
            <person name="Markov G.V."/>
            <person name="Baskaran P."/>
            <person name="Herrmann M."/>
            <person name="Sommer R.J."/>
            <person name="Roedelsperger C."/>
        </authorList>
    </citation>
    <scope>NUCLEOTIDE SEQUENCE [LARGE SCALE GENOMIC DNA]</scope>
    <source>
        <strain evidence="8">OB123</strain>
        <tissue evidence="8">Whole animal</tissue>
    </source>
</reference>
<accession>A0A0T6BD62</accession>